<evidence type="ECO:0000256" key="10">
    <source>
        <dbReference type="ARBA" id="ARBA00023055"/>
    </source>
</evidence>
<protein>
    <submittedName>
        <fullName evidence="16">Long-chain-acyl-CoA synthetase</fullName>
    </submittedName>
</protein>
<evidence type="ECO:0000256" key="13">
    <source>
        <dbReference type="ARBA" id="ARBA00046271"/>
    </source>
</evidence>
<keyword evidence="12" id="KW-0576">Peroxisome</keyword>
<dbReference type="InterPro" id="IPR020845">
    <property type="entry name" value="AMP-binding_CS"/>
</dbReference>
<sequence length="602" mass="67203">MNLFDGIKREFIFLKRLARLLRRIKPIDPKSRNLVCDDFERVVDSHGGASAIIFDGKSLTYRDLDAMANRYAHWARARGLRIGDTVALLMPNRAEYIAVWMGLNKVGVVTALINNGLTGAGLAHCINISGASHTIVDQSTRHAFEDIASQLSHHQTEWVLGMDKDHEAETIRSLDHALRGVSSVRPDRQIRQDMTAHDTALYIYTSGTTGLPKAAKISNSRAQLYMQAFAGISRMKEGERIYITLPLYHSTGGLCGVGAALMNGAAIVLKSRFSATQFWSDIRTYNCQYFVYIGELCRYLVNHQSPNPEDETRHSLKMVFGNGMRPDVWKTFKARFRIPVIIEFYGSTEGNVSLFNFDGQAGAIGRAPPYLRSAFNIRLVKFDVEQELPERNAKGLCIECKPDEIGEAIGIIGQDARHSYSGYADKAASEKKILRDVFKKGDMWFRTGDLMKQDKDGYLYFVDRIGDTFRFKGENVSTSEVGEVCAGAAGVDEAIVYGVEVPHYDGKAGMVALIVREGFKIEDFCQHVLAGLPTYARPRFVRLLQQAETTGTFKYKKMDLVKAGFDPAEVSDPLFVMKEDGGVYEPFDAACYGRLMSGAYRL</sequence>
<dbReference type="Pfam" id="PF13193">
    <property type="entry name" value="AMP-binding_C"/>
    <property type="match status" value="1"/>
</dbReference>
<dbReference type="Proteomes" id="UP000662572">
    <property type="component" value="Unassembled WGS sequence"/>
</dbReference>
<keyword evidence="8" id="KW-0067">ATP-binding</keyword>
<comment type="caution">
    <text evidence="16">The sequence shown here is derived from an EMBL/GenBank/DDBJ whole genome shotgun (WGS) entry which is preliminary data.</text>
</comment>
<dbReference type="Gene3D" id="3.30.300.30">
    <property type="match status" value="1"/>
</dbReference>
<evidence type="ECO:0000256" key="9">
    <source>
        <dbReference type="ARBA" id="ARBA00022989"/>
    </source>
</evidence>
<dbReference type="PANTHER" id="PTHR43107:SF15">
    <property type="entry name" value="FATTY ACID TRANSPORT PROTEIN 3, ISOFORM A"/>
    <property type="match status" value="1"/>
</dbReference>
<evidence type="ECO:0000259" key="15">
    <source>
        <dbReference type="Pfam" id="PF13193"/>
    </source>
</evidence>
<comment type="subcellular location">
    <subcellularLocation>
        <location evidence="1">Cell membrane</location>
        <topology evidence="1">Multi-pass membrane protein</topology>
    </subcellularLocation>
    <subcellularLocation>
        <location evidence="13">Peroxisome membrane</location>
    </subcellularLocation>
</comment>
<accession>A0A918QGG8</accession>
<gene>
    <name evidence="16" type="ORF">GCM10011273_33560</name>
</gene>
<keyword evidence="9" id="KW-1133">Transmembrane helix</keyword>
<evidence type="ECO:0000313" key="16">
    <source>
        <dbReference type="EMBL" id="GGZ44123.1"/>
    </source>
</evidence>
<keyword evidence="3" id="KW-0813">Transport</keyword>
<evidence type="ECO:0000256" key="11">
    <source>
        <dbReference type="ARBA" id="ARBA00023136"/>
    </source>
</evidence>
<evidence type="ECO:0000256" key="1">
    <source>
        <dbReference type="ARBA" id="ARBA00004651"/>
    </source>
</evidence>
<dbReference type="GO" id="GO:0005524">
    <property type="term" value="F:ATP binding"/>
    <property type="evidence" value="ECO:0007669"/>
    <property type="project" value="UniProtKB-KW"/>
</dbReference>
<dbReference type="InterPro" id="IPR000873">
    <property type="entry name" value="AMP-dep_synth/lig_dom"/>
</dbReference>
<organism evidence="16 17">
    <name type="scientific">Asticcacaulis endophyticus</name>
    <dbReference type="NCBI Taxonomy" id="1395890"/>
    <lineage>
        <taxon>Bacteria</taxon>
        <taxon>Pseudomonadati</taxon>
        <taxon>Pseudomonadota</taxon>
        <taxon>Alphaproteobacteria</taxon>
        <taxon>Caulobacterales</taxon>
        <taxon>Caulobacteraceae</taxon>
        <taxon>Asticcacaulis</taxon>
    </lineage>
</organism>
<evidence type="ECO:0000256" key="8">
    <source>
        <dbReference type="ARBA" id="ARBA00022840"/>
    </source>
</evidence>
<comment type="similarity">
    <text evidence="2">Belongs to the ATP-dependent AMP-binding enzyme family.</text>
</comment>
<dbReference type="EMBL" id="BMZB01000007">
    <property type="protein sequence ID" value="GGZ44123.1"/>
    <property type="molecule type" value="Genomic_DNA"/>
</dbReference>
<keyword evidence="17" id="KW-1185">Reference proteome</keyword>
<dbReference type="SUPFAM" id="SSF56801">
    <property type="entry name" value="Acetyl-CoA synthetase-like"/>
    <property type="match status" value="1"/>
</dbReference>
<dbReference type="InterPro" id="IPR042099">
    <property type="entry name" value="ANL_N_sf"/>
</dbReference>
<evidence type="ECO:0000256" key="7">
    <source>
        <dbReference type="ARBA" id="ARBA00022741"/>
    </source>
</evidence>
<dbReference type="FunFam" id="3.40.50.12780:FF:000019">
    <property type="entry name" value="Long-chain fatty acid transporter"/>
    <property type="match status" value="1"/>
</dbReference>
<dbReference type="Gene3D" id="3.40.50.12780">
    <property type="entry name" value="N-terminal domain of ligase-like"/>
    <property type="match status" value="1"/>
</dbReference>
<evidence type="ECO:0000259" key="14">
    <source>
        <dbReference type="Pfam" id="PF00501"/>
    </source>
</evidence>
<dbReference type="GO" id="GO:0004467">
    <property type="term" value="F:long-chain fatty acid-CoA ligase activity"/>
    <property type="evidence" value="ECO:0007669"/>
    <property type="project" value="TreeGrafter"/>
</dbReference>
<keyword evidence="5" id="KW-0436">Ligase</keyword>
<evidence type="ECO:0000256" key="5">
    <source>
        <dbReference type="ARBA" id="ARBA00022598"/>
    </source>
</evidence>
<dbReference type="InterPro" id="IPR025110">
    <property type="entry name" value="AMP-bd_C"/>
</dbReference>
<dbReference type="NCBIfam" id="NF006134">
    <property type="entry name" value="PRK08279.1"/>
    <property type="match status" value="1"/>
</dbReference>
<feature type="domain" description="AMP-dependent synthetase/ligase" evidence="14">
    <location>
        <begin position="39"/>
        <end position="367"/>
    </location>
</feature>
<keyword evidence="6" id="KW-0812">Transmembrane</keyword>
<dbReference type="Pfam" id="PF00501">
    <property type="entry name" value="AMP-binding"/>
    <property type="match status" value="1"/>
</dbReference>
<dbReference type="RefSeq" id="WP_189488761.1">
    <property type="nucleotide sequence ID" value="NZ_BMZB01000007.1"/>
</dbReference>
<dbReference type="AlphaFoldDB" id="A0A918QGG8"/>
<evidence type="ECO:0000256" key="6">
    <source>
        <dbReference type="ARBA" id="ARBA00022692"/>
    </source>
</evidence>
<keyword evidence="10" id="KW-0445">Lipid transport</keyword>
<evidence type="ECO:0000313" key="17">
    <source>
        <dbReference type="Proteomes" id="UP000662572"/>
    </source>
</evidence>
<keyword evidence="4" id="KW-1003">Cell membrane</keyword>
<keyword evidence="11" id="KW-0472">Membrane</keyword>
<dbReference type="GO" id="GO:0005324">
    <property type="term" value="F:long-chain fatty acid transmembrane transporter activity"/>
    <property type="evidence" value="ECO:0007669"/>
    <property type="project" value="TreeGrafter"/>
</dbReference>
<feature type="domain" description="AMP-binding enzyme C-terminal" evidence="15">
    <location>
        <begin position="483"/>
        <end position="554"/>
    </location>
</feature>
<name>A0A918QGG8_9CAUL</name>
<proteinExistence type="inferred from homology"/>
<evidence type="ECO:0000256" key="2">
    <source>
        <dbReference type="ARBA" id="ARBA00006432"/>
    </source>
</evidence>
<dbReference type="PANTHER" id="PTHR43107">
    <property type="entry name" value="LONG-CHAIN FATTY ACID TRANSPORT PROTEIN"/>
    <property type="match status" value="1"/>
</dbReference>
<dbReference type="InterPro" id="IPR045851">
    <property type="entry name" value="AMP-bd_C_sf"/>
</dbReference>
<keyword evidence="7" id="KW-0547">Nucleotide-binding</keyword>
<dbReference type="GO" id="GO:0005886">
    <property type="term" value="C:plasma membrane"/>
    <property type="evidence" value="ECO:0007669"/>
    <property type="project" value="UniProtKB-SubCell"/>
</dbReference>
<evidence type="ECO:0000256" key="3">
    <source>
        <dbReference type="ARBA" id="ARBA00022448"/>
    </source>
</evidence>
<evidence type="ECO:0000256" key="4">
    <source>
        <dbReference type="ARBA" id="ARBA00022475"/>
    </source>
</evidence>
<dbReference type="PROSITE" id="PS00455">
    <property type="entry name" value="AMP_BINDING"/>
    <property type="match status" value="1"/>
</dbReference>
<dbReference type="GO" id="GO:0044539">
    <property type="term" value="P:long-chain fatty acid import into cell"/>
    <property type="evidence" value="ECO:0007669"/>
    <property type="project" value="TreeGrafter"/>
</dbReference>
<evidence type="ECO:0000256" key="12">
    <source>
        <dbReference type="ARBA" id="ARBA00023140"/>
    </source>
</evidence>
<reference evidence="16" key="1">
    <citation type="journal article" date="2014" name="Int. J. Syst. Evol. Microbiol.">
        <title>Complete genome sequence of Corynebacterium casei LMG S-19264T (=DSM 44701T), isolated from a smear-ripened cheese.</title>
        <authorList>
            <consortium name="US DOE Joint Genome Institute (JGI-PGF)"/>
            <person name="Walter F."/>
            <person name="Albersmeier A."/>
            <person name="Kalinowski J."/>
            <person name="Ruckert C."/>
        </authorList>
    </citation>
    <scope>NUCLEOTIDE SEQUENCE</scope>
    <source>
        <strain evidence="16">KCTC 32296</strain>
    </source>
</reference>
<reference evidence="16" key="2">
    <citation type="submission" date="2020-09" db="EMBL/GenBank/DDBJ databases">
        <authorList>
            <person name="Sun Q."/>
            <person name="Kim S."/>
        </authorList>
    </citation>
    <scope>NUCLEOTIDE SEQUENCE</scope>
    <source>
        <strain evidence="16">KCTC 32296</strain>
    </source>
</reference>